<reference evidence="3" key="1">
    <citation type="journal article" date="2019" name="Int. J. Syst. Evol. Microbiol.">
        <title>The Global Catalogue of Microorganisms (GCM) 10K type strain sequencing project: providing services to taxonomists for standard genome sequencing and annotation.</title>
        <authorList>
            <consortium name="The Broad Institute Genomics Platform"/>
            <consortium name="The Broad Institute Genome Sequencing Center for Infectious Disease"/>
            <person name="Wu L."/>
            <person name="Ma J."/>
        </authorList>
    </citation>
    <scope>NUCLEOTIDE SEQUENCE [LARGE SCALE GENOMIC DNA]</scope>
    <source>
        <strain evidence="3">CCM 8604</strain>
    </source>
</reference>
<dbReference type="Pfam" id="PF06966">
    <property type="entry name" value="DUF1295"/>
    <property type="match status" value="1"/>
</dbReference>
<keyword evidence="1" id="KW-1133">Transmembrane helix</keyword>
<proteinExistence type="predicted"/>
<name>A0ABW2Y660_9BIFI</name>
<dbReference type="Gene3D" id="1.20.120.1630">
    <property type="match status" value="1"/>
</dbReference>
<evidence type="ECO:0000256" key="1">
    <source>
        <dbReference type="SAM" id="Phobius"/>
    </source>
</evidence>
<comment type="caution">
    <text evidence="2">The sequence shown here is derived from an EMBL/GenBank/DDBJ whole genome shotgun (WGS) entry which is preliminary data.</text>
</comment>
<accession>A0ABW2Y660</accession>
<organism evidence="2 3">
    <name type="scientific">Alloscardovia venturai</name>
    <dbReference type="NCBI Taxonomy" id="1769421"/>
    <lineage>
        <taxon>Bacteria</taxon>
        <taxon>Bacillati</taxon>
        <taxon>Actinomycetota</taxon>
        <taxon>Actinomycetes</taxon>
        <taxon>Bifidobacteriales</taxon>
        <taxon>Bifidobacteriaceae</taxon>
        <taxon>Alloscardovia</taxon>
    </lineage>
</organism>
<feature type="transmembrane region" description="Helical" evidence="1">
    <location>
        <begin position="29"/>
        <end position="51"/>
    </location>
</feature>
<dbReference type="Proteomes" id="UP001597036">
    <property type="component" value="Unassembled WGS sequence"/>
</dbReference>
<feature type="transmembrane region" description="Helical" evidence="1">
    <location>
        <begin position="134"/>
        <end position="154"/>
    </location>
</feature>
<keyword evidence="1" id="KW-0812">Transmembrane</keyword>
<dbReference type="PANTHER" id="PTHR32251:SF17">
    <property type="entry name" value="STEROID 5-ALPHA REDUCTASE C-TERMINAL DOMAIN-CONTAINING PROTEIN"/>
    <property type="match status" value="1"/>
</dbReference>
<feature type="transmembrane region" description="Helical" evidence="1">
    <location>
        <begin position="101"/>
        <end position="122"/>
    </location>
</feature>
<evidence type="ECO:0000313" key="2">
    <source>
        <dbReference type="EMBL" id="MFD0705228.1"/>
    </source>
</evidence>
<dbReference type="RefSeq" id="WP_377938921.1">
    <property type="nucleotide sequence ID" value="NZ_JBHTHQ010000021.1"/>
</dbReference>
<gene>
    <name evidence="2" type="ORF">ACFQY8_05665</name>
</gene>
<evidence type="ECO:0000313" key="3">
    <source>
        <dbReference type="Proteomes" id="UP001597036"/>
    </source>
</evidence>
<protein>
    <submittedName>
        <fullName evidence="2">DUF1295 domain-containing protein</fullName>
    </submittedName>
</protein>
<sequence length="270" mass="30243">MWIYFLACFLICLVCTAIGFKNYIWFMSIGYGIAVAGAAVGIEIVGICQGVNPSLPFYILDKLLLLQLFVYGVRLSTFLSIRESESRSYRSALKANAQSHVSVAAKFGIWCAVSILYVLQVSPVMFRIANRVETTAGMFFGIVGFVISFVGFMVEATADNQKSAAKKKNPHDFVSSGLFKFVRCPNYLGEIVFWTGIFISGWGALNNWWQWVCALLGYAMIVGVMVSGAQRLEKRQNKNYGDRIEYQQYAQNTPMLIPLLKTRHSSVHTK</sequence>
<dbReference type="EMBL" id="JBHTHQ010000021">
    <property type="protein sequence ID" value="MFD0705228.1"/>
    <property type="molecule type" value="Genomic_DNA"/>
</dbReference>
<dbReference type="PANTHER" id="PTHR32251">
    <property type="entry name" value="3-OXO-5-ALPHA-STEROID 4-DEHYDROGENASE"/>
    <property type="match status" value="1"/>
</dbReference>
<keyword evidence="3" id="KW-1185">Reference proteome</keyword>
<dbReference type="PROSITE" id="PS50244">
    <property type="entry name" value="S5A_REDUCTASE"/>
    <property type="match status" value="1"/>
</dbReference>
<dbReference type="InterPro" id="IPR010721">
    <property type="entry name" value="UstE-like"/>
</dbReference>
<feature type="transmembrane region" description="Helical" evidence="1">
    <location>
        <begin position="208"/>
        <end position="229"/>
    </location>
</feature>
<keyword evidence="1" id="KW-0472">Membrane</keyword>